<name>A0ABX2A819_9MICO</name>
<dbReference type="Pfam" id="PF01420">
    <property type="entry name" value="Methylase_S"/>
    <property type="match status" value="1"/>
</dbReference>
<keyword evidence="5" id="KW-0378">Hydrolase</keyword>
<organism evidence="5 6">
    <name type="scientific">Isoptericola halotolerans</name>
    <dbReference type="NCBI Taxonomy" id="300560"/>
    <lineage>
        <taxon>Bacteria</taxon>
        <taxon>Bacillati</taxon>
        <taxon>Actinomycetota</taxon>
        <taxon>Actinomycetes</taxon>
        <taxon>Micrococcales</taxon>
        <taxon>Promicromonosporaceae</taxon>
        <taxon>Isoptericola</taxon>
    </lineage>
</organism>
<protein>
    <submittedName>
        <fullName evidence="5">Type I restriction enzyme S subunit</fullName>
        <ecNumber evidence="5">3.1.21.3</ecNumber>
    </submittedName>
</protein>
<dbReference type="GO" id="GO:0009035">
    <property type="term" value="F:type I site-specific deoxyribonuclease activity"/>
    <property type="evidence" value="ECO:0007669"/>
    <property type="project" value="UniProtKB-EC"/>
</dbReference>
<dbReference type="Gene3D" id="3.90.220.20">
    <property type="entry name" value="DNA methylase specificity domains"/>
    <property type="match status" value="2"/>
</dbReference>
<dbReference type="SUPFAM" id="SSF116734">
    <property type="entry name" value="DNA methylase specificity domain"/>
    <property type="match status" value="2"/>
</dbReference>
<accession>A0ABX2A819</accession>
<keyword evidence="6" id="KW-1185">Reference proteome</keyword>
<evidence type="ECO:0000313" key="5">
    <source>
        <dbReference type="EMBL" id="NOV97756.1"/>
    </source>
</evidence>
<dbReference type="EC" id="3.1.21.3" evidence="5"/>
<sequence length="420" mass="45401">MIEVPAGWSSAPLGDVCKVVSGGTPKTAVDRFWGGEVPWITPADMSRDRSQVLYSGARSLSDEGYRSCGATLVPEGSVVVSSRAPVGYVAIAGQELSTNQGCKTAVPPSGIDSKYLYWFLVAAKPDLEARASGTTFKEISAKRFAETRLWWPEPSEQERIVEILEDHLSRLDAGVDYLHAVHKRANSLRQAYRQSALDEFGAELVPLGDLVAKVEAGRSLGGAAPPAAADEWGIIKVSAMTWGEFRPNENKLIPAEKANARYEILPGDLLVSRANTSAYVGASVLVKEARPRLLLSDKSLRLMPAPGVSAEWLHEVLQAPGSRDQISRLATGTKDSMRNISQKALLSIQVPVMDEDAQTAVVERCARSAEMVGTVVDAVDRELRRADRLRRSLLIAAFSGRMTGASSDVDRVEELAEAMA</sequence>
<keyword evidence="3" id="KW-0238">DNA-binding</keyword>
<dbReference type="InterPro" id="IPR052021">
    <property type="entry name" value="Type-I_RS_S_subunit"/>
</dbReference>
<dbReference type="RefSeq" id="WP_171783933.1">
    <property type="nucleotide sequence ID" value="NZ_BAAAML010000009.1"/>
</dbReference>
<dbReference type="EMBL" id="JABEZU010000002">
    <property type="protein sequence ID" value="NOV97756.1"/>
    <property type="molecule type" value="Genomic_DNA"/>
</dbReference>
<comment type="similarity">
    <text evidence="1">Belongs to the type-I restriction system S methylase family.</text>
</comment>
<evidence type="ECO:0000256" key="1">
    <source>
        <dbReference type="ARBA" id="ARBA00010923"/>
    </source>
</evidence>
<keyword evidence="2" id="KW-0680">Restriction system</keyword>
<gene>
    <name evidence="5" type="ORF">HDG69_002331</name>
</gene>
<evidence type="ECO:0000259" key="4">
    <source>
        <dbReference type="Pfam" id="PF01420"/>
    </source>
</evidence>
<dbReference type="PANTHER" id="PTHR30408:SF12">
    <property type="entry name" value="TYPE I RESTRICTION ENZYME MJAVIII SPECIFICITY SUBUNIT"/>
    <property type="match status" value="1"/>
</dbReference>
<evidence type="ECO:0000313" key="6">
    <source>
        <dbReference type="Proteomes" id="UP000757540"/>
    </source>
</evidence>
<feature type="domain" description="Type I restriction modification DNA specificity" evidence="4">
    <location>
        <begin position="5"/>
        <end position="169"/>
    </location>
</feature>
<comment type="caution">
    <text evidence="5">The sequence shown here is derived from an EMBL/GenBank/DDBJ whole genome shotgun (WGS) entry which is preliminary data.</text>
</comment>
<dbReference type="Proteomes" id="UP000757540">
    <property type="component" value="Unassembled WGS sequence"/>
</dbReference>
<proteinExistence type="inferred from homology"/>
<evidence type="ECO:0000256" key="3">
    <source>
        <dbReference type="ARBA" id="ARBA00023125"/>
    </source>
</evidence>
<dbReference type="PANTHER" id="PTHR30408">
    <property type="entry name" value="TYPE-1 RESTRICTION ENZYME ECOKI SPECIFICITY PROTEIN"/>
    <property type="match status" value="1"/>
</dbReference>
<dbReference type="InterPro" id="IPR000055">
    <property type="entry name" value="Restrct_endonuc_typeI_TRD"/>
</dbReference>
<reference evidence="5 6" key="1">
    <citation type="submission" date="2020-05" db="EMBL/GenBank/DDBJ databases">
        <title>Genomic Encyclopedia of Type Strains, Phase III (KMG-III): the genomes of soil and plant-associated and newly described type strains.</title>
        <authorList>
            <person name="Whitman W."/>
        </authorList>
    </citation>
    <scope>NUCLEOTIDE SEQUENCE [LARGE SCALE GENOMIC DNA]</scope>
    <source>
        <strain evidence="5 6">KCTC 19046</strain>
    </source>
</reference>
<dbReference type="CDD" id="cd17273">
    <property type="entry name" value="RMtype1_S_EcoJA69PI-TRD1-CR1_like"/>
    <property type="match status" value="1"/>
</dbReference>
<dbReference type="InterPro" id="IPR044946">
    <property type="entry name" value="Restrct_endonuc_typeI_TRD_sf"/>
</dbReference>
<evidence type="ECO:0000256" key="2">
    <source>
        <dbReference type="ARBA" id="ARBA00022747"/>
    </source>
</evidence>